<dbReference type="PROSITE" id="PS00606">
    <property type="entry name" value="KS3_1"/>
    <property type="match status" value="1"/>
</dbReference>
<comment type="catalytic activity">
    <reaction evidence="15">
        <text>acetyl-CoA + n malonyl-CoA + 2n NADPH + 2n H(+) = a long-chain fatty acid + (n+1) CoA + n CO2 + 2n NADP(+).</text>
        <dbReference type="EC" id="2.3.1.85"/>
    </reaction>
</comment>
<dbReference type="InterPro" id="IPR018201">
    <property type="entry name" value="Ketoacyl_synth_AS"/>
</dbReference>
<dbReference type="InterPro" id="IPR049552">
    <property type="entry name" value="PKS_DH_N"/>
</dbReference>
<feature type="transmembrane region" description="Helical" evidence="18">
    <location>
        <begin position="2786"/>
        <end position="2807"/>
    </location>
</feature>
<dbReference type="InterPro" id="IPR020841">
    <property type="entry name" value="PKS_Beta-ketoAc_synthase_dom"/>
</dbReference>
<feature type="transmembrane region" description="Helical" evidence="18">
    <location>
        <begin position="3112"/>
        <end position="3133"/>
    </location>
</feature>
<reference evidence="22 23" key="1">
    <citation type="submission" date="2024-06" db="EMBL/GenBank/DDBJ databases">
        <authorList>
            <person name="Kraege A."/>
            <person name="Thomma B."/>
        </authorList>
    </citation>
    <scope>NUCLEOTIDE SEQUENCE [LARGE SCALE GENOMIC DNA]</scope>
</reference>
<feature type="compositionally biased region" description="Low complexity" evidence="17">
    <location>
        <begin position="973"/>
        <end position="988"/>
    </location>
</feature>
<feature type="compositionally biased region" description="Basic and acidic residues" evidence="17">
    <location>
        <begin position="1064"/>
        <end position="1075"/>
    </location>
</feature>
<evidence type="ECO:0000256" key="1">
    <source>
        <dbReference type="ARBA" id="ARBA00012873"/>
    </source>
</evidence>
<keyword evidence="18" id="KW-0472">Membrane</keyword>
<dbReference type="Pfam" id="PF08659">
    <property type="entry name" value="KR"/>
    <property type="match status" value="1"/>
</dbReference>
<evidence type="ECO:0000256" key="10">
    <source>
        <dbReference type="ARBA" id="ARBA00023002"/>
    </source>
</evidence>
<evidence type="ECO:0000256" key="8">
    <source>
        <dbReference type="ARBA" id="ARBA00022832"/>
    </source>
</evidence>
<dbReference type="InterPro" id="IPR014043">
    <property type="entry name" value="Acyl_transferase_dom"/>
</dbReference>
<name>A0ABP1FXB9_9CHLO</name>
<feature type="transmembrane region" description="Helical" evidence="18">
    <location>
        <begin position="2529"/>
        <end position="2555"/>
    </location>
</feature>
<feature type="region of interest" description="Disordered" evidence="17">
    <location>
        <begin position="963"/>
        <end position="988"/>
    </location>
</feature>
<dbReference type="Pfam" id="PF00550">
    <property type="entry name" value="PP-binding"/>
    <property type="match status" value="1"/>
</dbReference>
<dbReference type="InterPro" id="IPR049900">
    <property type="entry name" value="PKS_mFAS_DH"/>
</dbReference>
<feature type="transmembrane region" description="Helical" evidence="18">
    <location>
        <begin position="2864"/>
        <end position="2890"/>
    </location>
</feature>
<dbReference type="SMART" id="SM00826">
    <property type="entry name" value="PKS_DH"/>
    <property type="match status" value="1"/>
</dbReference>
<keyword evidence="3" id="KW-0596">Phosphopantetheine</keyword>
<dbReference type="InterPro" id="IPR014031">
    <property type="entry name" value="Ketoacyl_synth_C"/>
</dbReference>
<feature type="transmembrane region" description="Helical" evidence="18">
    <location>
        <begin position="3067"/>
        <end position="3092"/>
    </location>
</feature>
<dbReference type="InterPro" id="IPR020806">
    <property type="entry name" value="PKS_PP-bd"/>
</dbReference>
<dbReference type="CDD" id="cd00833">
    <property type="entry name" value="PKS"/>
    <property type="match status" value="1"/>
</dbReference>
<feature type="compositionally biased region" description="Low complexity" evidence="17">
    <location>
        <begin position="2436"/>
        <end position="2487"/>
    </location>
</feature>
<feature type="transmembrane region" description="Helical" evidence="18">
    <location>
        <begin position="2819"/>
        <end position="2844"/>
    </location>
</feature>
<feature type="transmembrane region" description="Helical" evidence="18">
    <location>
        <begin position="2100"/>
        <end position="2120"/>
    </location>
</feature>
<dbReference type="Proteomes" id="UP001497392">
    <property type="component" value="Unassembled WGS sequence"/>
</dbReference>
<keyword evidence="7" id="KW-0378">Hydrolase</keyword>
<keyword evidence="10" id="KW-0560">Oxidoreductase</keyword>
<dbReference type="SUPFAM" id="SSF51735">
    <property type="entry name" value="NAD(P)-binding Rossmann-fold domains"/>
    <property type="match status" value="2"/>
</dbReference>
<evidence type="ECO:0000259" key="21">
    <source>
        <dbReference type="PROSITE" id="PS52019"/>
    </source>
</evidence>
<dbReference type="InterPro" id="IPR013217">
    <property type="entry name" value="Methyltransf_12"/>
</dbReference>
<feature type="region of interest" description="Disordered" evidence="17">
    <location>
        <begin position="2041"/>
        <end position="2090"/>
    </location>
</feature>
<dbReference type="InterPro" id="IPR020843">
    <property type="entry name" value="ER"/>
</dbReference>
<dbReference type="Pfam" id="PF21089">
    <property type="entry name" value="PKS_DH_N"/>
    <property type="match status" value="1"/>
</dbReference>
<dbReference type="EC" id="2.3.1.85" evidence="1"/>
<feature type="compositionally biased region" description="Basic and acidic residues" evidence="17">
    <location>
        <begin position="2054"/>
        <end position="2074"/>
    </location>
</feature>
<evidence type="ECO:0000256" key="3">
    <source>
        <dbReference type="ARBA" id="ARBA00022450"/>
    </source>
</evidence>
<feature type="region of interest" description="Disordered" evidence="17">
    <location>
        <begin position="1569"/>
        <end position="1603"/>
    </location>
</feature>
<evidence type="ECO:0000256" key="5">
    <source>
        <dbReference type="ARBA" id="ARBA00022553"/>
    </source>
</evidence>
<dbReference type="SUPFAM" id="SSF53335">
    <property type="entry name" value="S-adenosyl-L-methionine-dependent methyltransferases"/>
    <property type="match status" value="1"/>
</dbReference>
<feature type="region of interest" description="N-terminal hotdog fold" evidence="16">
    <location>
        <begin position="844"/>
        <end position="1062"/>
    </location>
</feature>
<evidence type="ECO:0000259" key="19">
    <source>
        <dbReference type="PROSITE" id="PS50075"/>
    </source>
</evidence>
<dbReference type="Gene3D" id="3.90.180.10">
    <property type="entry name" value="Medium-chain alcohol dehydrogenases, catalytic domain"/>
    <property type="match status" value="1"/>
</dbReference>
<dbReference type="InterPro" id="IPR020807">
    <property type="entry name" value="PKS_DH"/>
</dbReference>
<gene>
    <name evidence="22" type="primary">g7220</name>
    <name evidence="22" type="ORF">VP750_LOCUS6182</name>
</gene>
<keyword evidence="12" id="KW-0443">Lipid metabolism</keyword>
<feature type="domain" description="Ketosynthase family 3 (KS3)" evidence="20">
    <location>
        <begin position="1"/>
        <end position="387"/>
    </location>
</feature>
<evidence type="ECO:0000256" key="4">
    <source>
        <dbReference type="ARBA" id="ARBA00022516"/>
    </source>
</evidence>
<dbReference type="InterPro" id="IPR014030">
    <property type="entry name" value="Ketoacyl_synth_N"/>
</dbReference>
<evidence type="ECO:0000259" key="20">
    <source>
        <dbReference type="PROSITE" id="PS52004"/>
    </source>
</evidence>
<dbReference type="Gene3D" id="1.10.1200.10">
    <property type="entry name" value="ACP-like"/>
    <property type="match status" value="1"/>
</dbReference>
<dbReference type="Pfam" id="PF00107">
    <property type="entry name" value="ADH_zinc_N"/>
    <property type="match status" value="1"/>
</dbReference>
<feature type="compositionally biased region" description="Low complexity" evidence="17">
    <location>
        <begin position="1042"/>
        <end position="1063"/>
    </location>
</feature>
<dbReference type="PROSITE" id="PS00012">
    <property type="entry name" value="PHOSPHOPANTETHEINE"/>
    <property type="match status" value="1"/>
</dbReference>
<dbReference type="InterPro" id="IPR032821">
    <property type="entry name" value="PKS_assoc"/>
</dbReference>
<dbReference type="SMART" id="SM00822">
    <property type="entry name" value="PKS_KR"/>
    <property type="match status" value="1"/>
</dbReference>
<keyword evidence="11" id="KW-0520">NAD</keyword>
<dbReference type="InterPro" id="IPR029063">
    <property type="entry name" value="SAM-dependent_MTases_sf"/>
</dbReference>
<dbReference type="PROSITE" id="PS52004">
    <property type="entry name" value="KS3_2"/>
    <property type="match status" value="1"/>
</dbReference>
<dbReference type="InterPro" id="IPR011004">
    <property type="entry name" value="Trimer_LpxA-like_sf"/>
</dbReference>
<dbReference type="InterPro" id="IPR011032">
    <property type="entry name" value="GroES-like_sf"/>
</dbReference>
<evidence type="ECO:0000256" key="16">
    <source>
        <dbReference type="PROSITE-ProRule" id="PRU01363"/>
    </source>
</evidence>
<evidence type="ECO:0000256" key="7">
    <source>
        <dbReference type="ARBA" id="ARBA00022801"/>
    </source>
</evidence>
<evidence type="ECO:0000256" key="9">
    <source>
        <dbReference type="ARBA" id="ARBA00022857"/>
    </source>
</evidence>
<dbReference type="Gene3D" id="3.40.366.10">
    <property type="entry name" value="Malonyl-Coenzyme A Acyl Carrier Protein, domain 2"/>
    <property type="match status" value="1"/>
</dbReference>
<dbReference type="SUPFAM" id="SSF52151">
    <property type="entry name" value="FabD/lysophospholipase-like"/>
    <property type="match status" value="1"/>
</dbReference>
<keyword evidence="18" id="KW-0812">Transmembrane</keyword>
<keyword evidence="9" id="KW-0521">NADP</keyword>
<evidence type="ECO:0000256" key="13">
    <source>
        <dbReference type="ARBA" id="ARBA00023160"/>
    </source>
</evidence>
<evidence type="ECO:0000256" key="17">
    <source>
        <dbReference type="SAM" id="MobiDB-lite"/>
    </source>
</evidence>
<dbReference type="InterPro" id="IPR016035">
    <property type="entry name" value="Acyl_Trfase/lysoPLipase"/>
</dbReference>
<feature type="transmembrane region" description="Helical" evidence="18">
    <location>
        <begin position="2567"/>
        <end position="2588"/>
    </location>
</feature>
<dbReference type="InterPro" id="IPR036736">
    <property type="entry name" value="ACP-like_sf"/>
</dbReference>
<dbReference type="Gene3D" id="3.10.129.110">
    <property type="entry name" value="Polyketide synthase dehydratase"/>
    <property type="match status" value="2"/>
</dbReference>
<dbReference type="InterPro" id="IPR042104">
    <property type="entry name" value="PKS_dehydratase_sf"/>
</dbReference>
<feature type="region of interest" description="C-terminal hotdog fold" evidence="16">
    <location>
        <begin position="1090"/>
        <end position="1229"/>
    </location>
</feature>
<dbReference type="SUPFAM" id="SSF53901">
    <property type="entry name" value="Thiolase-like"/>
    <property type="match status" value="1"/>
</dbReference>
<dbReference type="Gene3D" id="3.30.70.3290">
    <property type="match status" value="1"/>
</dbReference>
<dbReference type="InterPro" id="IPR013968">
    <property type="entry name" value="PKS_KR"/>
</dbReference>
<dbReference type="PROSITE" id="PS50075">
    <property type="entry name" value="CARRIER"/>
    <property type="match status" value="1"/>
</dbReference>
<dbReference type="SUPFAM" id="SSF50129">
    <property type="entry name" value="GroES-like"/>
    <property type="match status" value="1"/>
</dbReference>
<feature type="domain" description="Carrier" evidence="19">
    <location>
        <begin position="2335"/>
        <end position="2414"/>
    </location>
</feature>
<dbReference type="Gene3D" id="2.160.10.10">
    <property type="entry name" value="Hexapeptide repeat proteins"/>
    <property type="match status" value="1"/>
</dbReference>
<dbReference type="SMART" id="SM00829">
    <property type="entry name" value="PKS_ER"/>
    <property type="match status" value="1"/>
</dbReference>
<dbReference type="SUPFAM" id="SSF47336">
    <property type="entry name" value="ACP-like"/>
    <property type="match status" value="1"/>
</dbReference>
<dbReference type="InterPro" id="IPR016039">
    <property type="entry name" value="Thiolase-like"/>
</dbReference>
<sequence length="3281" mass="356264">MVTENDRRWPVGLHGTPGRFGKLIEYHLFDAPFFSVHGKQASKMDPQMRKLLEVTHEAFVDSGVDYKSLRGSSRVGVYLGCCGSEVHAMWLSDYNNITGYEQTGCTLSMFANRLSFFFDFKGPSKAVDTACSSAFLALHDAVTDLQRGRVDYAVVGGSSAIFRPATSLAFFRLKMLSPDGACKSFDASGNGYARAEGVASVILRRSDVFDTPIVIPREPYARVLGIGTNNDGHTEQGITFPSGAAQQELGTAVCKVTGVDPSDIQYVEAHGTGTVVGDSQELMAIDGLYGAGAGHTPEEPLLIGSVKSNMGHCEGCSGLAGLIKVCLSYENGLLPGNLHYKEPNPNNESLKAGILKVVTAPTPWKGGLVAISSFGFGGSNVHAIIAGCVRPQGPPPRALTAPEPIQSAEEAIESGGTVIEEVQEEPLLFPPEMIIPVATRTQEGAQKLLDTIKCRAFMAEEISLPLKKLANHLAEDVGKLGFRGTICNNEAKWEHAKVGHAPPIWFVFSGNGSQWSKMAEPLLETSPVFRRAVNACADALKPHGVNLLAEFGKEEGWKHPALAMVGLVAIQVGLVDMLKEEYGIEPAGMLGHSAGEIPCGYADGCLTREQTILIAYHRGRMAPEHGVKGGLMAAVGLSAEAADARLKKEGLQGIVVGCDNSPSNEELSPLCAKLKDEGVFVRELDTLGIAYHSPALNPFCDKLRRVLNAVVPNPKERSKRWLSTCFPLDSDEAGSRTCGPDYHVQSYKSRVLFKGACSAIPEDAVLLEVGPHAIMRAPLRQNCAALPYVHTMKKGEDATLSLREAVAGLWRKGAALKWSVPEDVPELPRDIREKLVSWNHTQEYETAGYQDYASRLGGGQYEKVWDLGADHKFLCDHVVDGRILMPATSYVVTAWEALCSMKSRKMEETPVVFEDVQIRQAVTAEEGQKVALAVLIAPDNRFCVLHSGDLICEGIIKQQAEPAKVEEPKKEGAAAQVASPAAAPAQPLPTAGVTANVAVISGAAEAKEGKEPQDEADVVKARTDSDKSEAISEASTSKAADEAPSAEALPAEGEAAAAPAEAGEPAKEPKEENLGNKDELWMHKWDFGIMETIQSEAFYRMIGRTGITYGDTFRMVRRVSSNDGDAMMRWDKCWIRLLDGMLQLSVAGTRDYELRIPTRIRSIVINNAAGTDDGQISVNMDRYMGCVSNELATITGLELTVAPRRPAHMTHKTIADHVKFVPYGKSVNNDPGRIQYILNMKGYCKTTLLPCFELYEKAVGPLPKHLIEIKRLCLSLPEQAPEGAALEAFLAHPDHVLARVSRDISQPDVAVSSLEKPMQAIVSHDEHDTVYAKDLACRSFSYATLRAMVEIVLENLPAGFRVLEAGAGTGGLTKDALPLFETDMHHELLRYCATDITSAFSAGLIDAVRSPKLIFKNWDINEKLPAEVEGPFHVALATNVLHTGNNLKNVLTNIYDALEDNGFLLFFEMTTVLPTLLWGLDAQCWNFEDEREFGLWVPRERWEKLLREVGFTEVAVHTDEDDAAALFLYRKLIREPIEAPVFMPGPAVEATDAEMQVWLEEFLAKEKEVNGVKDEPQEDGAEGEADKAKAEAAPAEGKPAEKVPERRLWLTGSMESSPGVCGLYRTARTEPMGDRLRLVYKGDARLSSAWGKPQDQQEVMEMLARCEKLDLCQNVFVDGKWGAYRLVKPTMELKPKLPTSTRYGAHMDIGQYGDLNTLQWVENEFDPEPNMVHCEVIYGALNFKDVMLAYGKLNRDMMSNGYVGCKLGFEFSGLLKNRRIMGVAKQAIATHVFARDYLVWEIPKWWSLRDAATVPVAYLTAYYALVMRGGLEKGHRVLVHSGTGAVGLAAIRICFHRGCEVFTTCGSDRKKKYLLDTFPQLREDHIGNSRSTSFEELVMHMTKGEGVHMCLNSLADDKLTASVRCLSPNGHLLEIGKYDILKGTALSMRPMHDNITFHGINLDSLFKGAQKEAVWEAHTHLNEGIASGEVQPLPWTVYSRDKAQEAFRFLAGGTHMGKVLIQVGASEEARAAMRAGVPSGKTLVLPRSNVPEDLAPKEEKPAADSKADAEKDSKPEEEESTEPTPEMQIREPFLAREDRVYIISGGVGGFGLALAVWLAGRGATKLVLTSKRGLRTGEQMKTIQMLQSEGVTVEVSKLDVAVRSQAEQLVSECERLAPIGGIFHLAMILEDRLILKHDGESWNKAVRPKAVGGWNLHNLSLKMDHLEHFVIFSSIVSSIGHQGQANYGYANAAVDMLALCRKEAGLPALAIQWGPIADVGFVAEIMKGKLQGRLMEFSTPQPIDECLSILGESMVRDKEVTAVIGVYAKAVKDGEADEDDGKGLVDMVMDLLGIDPNSIGEDDNLAGMGIDSMQVVEVRARIQRALGRPIPLEEIGTLTLRKLKELEKESGMTGSKDGGSAKKAEPKHEVPDPDQEPAAQQASSSVAPEKAPLLPASAAASNAGAASAAPAPSSGPSQQQQQSPANQRAYQAPQGREAVINMPPAPRQKPKQKSAAGAPRQSLLGDLGWALGTGVGMIYLAAILCLCAWPCVHFIVQLAQHTNRWVVLPAVPAAWLIFGVLLCLATVVTKNIVQPPLYSHRPIPVFSCEFLRWWLVQRLINVTNLMFADQLRGTAYLAWWFRALGARIGKNAYLDSLDFSDFDLINIGDDVAINEGATLLGHYFKDGHLHFGEIIVEDRVRVEPYAVVQPGSKLEAGFQLKAVRKSRSKLVAEKKDPLAMMKALSQQAAAAKAKSASSATRDIYKATAAMGFHPCITAITQLAGTYALGILVVLCAYAGYTVTASILEGVGLCSGMLTWVPGYAAAGIIALLSPLYLAVLPILAPAVMGADGFGLFRRACTRAGLFGFLVAFMSGFLVYGAALTAGTLVLKWAIIGRAKAGVHKRHSLYGVRFWLSQRLIEGTFRRVVAYLQGTWFMTLYLRCMGAKIGSWVTFRYCNVQTAPDMLIIGDGTHVGDMANMITACALDAGAVLVAPIDIGKQVIFGVTAVIMPGSILGSGAVVGAIAAADIGQELAGNTLFMGVPAMGTTKHDAGEIIKPQGAFQMGLFWLMPVIQPLLCMLLAGLAAFSVAYAGVAALRFQPYVAPLLLLPLMWLALLSLTLSLLAVLKWLLVNRVKATSYQKYSWAFQTKALNAAVQERLVSGGLMESARASWWHSTFLRAAGAKIGRGVYFDTMSFSDWDLLELEHGCIVDRNACIFCHVGIFRNGTFIIDQAQSTFGANSIVGSRAATVMNYNLAPNTQLGVLELGFKPVMPSGFDLV</sequence>
<dbReference type="Pfam" id="PF16197">
    <property type="entry name" value="KAsynt_C_assoc"/>
    <property type="match status" value="1"/>
</dbReference>
<dbReference type="CDD" id="cd02440">
    <property type="entry name" value="AdoMet_MTases"/>
    <property type="match status" value="1"/>
</dbReference>
<proteinExistence type="predicted"/>
<dbReference type="Gene3D" id="3.40.50.720">
    <property type="entry name" value="NAD(P)-binding Rossmann-like Domain"/>
    <property type="match status" value="1"/>
</dbReference>
<dbReference type="SUPFAM" id="SSF51161">
    <property type="entry name" value="Trimeric LpxA-like enzymes"/>
    <property type="match status" value="2"/>
</dbReference>
<feature type="active site" description="Proton acceptor; for dehydratase activity" evidence="16">
    <location>
        <position position="877"/>
    </location>
</feature>
<evidence type="ECO:0000256" key="18">
    <source>
        <dbReference type="SAM" id="Phobius"/>
    </source>
</evidence>
<accession>A0ABP1FXB9</accession>
<evidence type="ECO:0000313" key="23">
    <source>
        <dbReference type="Proteomes" id="UP001497392"/>
    </source>
</evidence>
<keyword evidence="5" id="KW-0597">Phosphoprotein</keyword>
<feature type="active site" description="Proton donor; for dehydratase activity" evidence="16">
    <location>
        <position position="1139"/>
    </location>
</feature>
<dbReference type="EMBL" id="CAXHTA020000011">
    <property type="protein sequence ID" value="CAL5224523.1"/>
    <property type="molecule type" value="Genomic_DNA"/>
</dbReference>
<dbReference type="Pfam" id="PF00698">
    <property type="entry name" value="Acyl_transf_1"/>
    <property type="match status" value="1"/>
</dbReference>
<dbReference type="InterPro" id="IPR009081">
    <property type="entry name" value="PP-bd_ACP"/>
</dbReference>
<dbReference type="InterPro" id="IPR036291">
    <property type="entry name" value="NAD(P)-bd_dom_sf"/>
</dbReference>
<dbReference type="SMART" id="SM00823">
    <property type="entry name" value="PKS_PP"/>
    <property type="match status" value="1"/>
</dbReference>
<dbReference type="Pfam" id="PF21149">
    <property type="entry name" value="FAS_pseudo-KR"/>
    <property type="match status" value="1"/>
</dbReference>
<dbReference type="InterPro" id="IPR050091">
    <property type="entry name" value="PKS_NRPS_Biosynth_Enz"/>
</dbReference>
<protein>
    <recommendedName>
        <fullName evidence="2">Fatty acid synthase</fullName>
        <ecNumber evidence="1">2.3.1.85</ecNumber>
    </recommendedName>
</protein>
<feature type="region of interest" description="Disordered" evidence="17">
    <location>
        <begin position="2406"/>
        <end position="2493"/>
    </location>
</feature>
<dbReference type="InterPro" id="IPR049391">
    <property type="entry name" value="FAS_pseudo-KR"/>
</dbReference>
<dbReference type="CDD" id="cd05195">
    <property type="entry name" value="enoyl_red"/>
    <property type="match status" value="1"/>
</dbReference>
<dbReference type="Gene3D" id="3.40.47.10">
    <property type="match status" value="1"/>
</dbReference>
<keyword evidence="13" id="KW-0275">Fatty acid biosynthesis</keyword>
<dbReference type="PROSITE" id="PS52019">
    <property type="entry name" value="PKS_MFAS_DH"/>
    <property type="match status" value="1"/>
</dbReference>
<feature type="compositionally biased region" description="Basic and acidic residues" evidence="17">
    <location>
        <begin position="963"/>
        <end position="972"/>
    </location>
</feature>
<evidence type="ECO:0000313" key="22">
    <source>
        <dbReference type="EMBL" id="CAL5224523.1"/>
    </source>
</evidence>
<feature type="compositionally biased region" description="Basic and acidic residues" evidence="17">
    <location>
        <begin position="1005"/>
        <end position="1030"/>
    </location>
</feature>
<feature type="region of interest" description="Disordered" evidence="17">
    <location>
        <begin position="1004"/>
        <end position="1075"/>
    </location>
</feature>
<dbReference type="SMART" id="SM00827">
    <property type="entry name" value="PKS_AT"/>
    <property type="match status" value="1"/>
</dbReference>
<evidence type="ECO:0000256" key="14">
    <source>
        <dbReference type="ARBA" id="ARBA00023268"/>
    </source>
</evidence>
<evidence type="ECO:0000256" key="12">
    <source>
        <dbReference type="ARBA" id="ARBA00023098"/>
    </source>
</evidence>
<feature type="domain" description="PKS/mFAS DH" evidence="21">
    <location>
        <begin position="844"/>
        <end position="1229"/>
    </location>
</feature>
<dbReference type="Pfam" id="PF00109">
    <property type="entry name" value="ketoacyl-synt"/>
    <property type="match status" value="1"/>
</dbReference>
<evidence type="ECO:0000256" key="15">
    <source>
        <dbReference type="ARBA" id="ARBA00044883"/>
    </source>
</evidence>
<evidence type="ECO:0000256" key="6">
    <source>
        <dbReference type="ARBA" id="ARBA00022679"/>
    </source>
</evidence>
<evidence type="ECO:0000256" key="11">
    <source>
        <dbReference type="ARBA" id="ARBA00023027"/>
    </source>
</evidence>
<dbReference type="Pfam" id="PF02801">
    <property type="entry name" value="Ketoacyl-synt_C"/>
    <property type="match status" value="1"/>
</dbReference>
<keyword evidence="18" id="KW-1133">Transmembrane helix</keyword>
<comment type="caution">
    <text evidence="22">The sequence shown here is derived from an EMBL/GenBank/DDBJ whole genome shotgun (WGS) entry which is preliminary data.</text>
</comment>
<keyword evidence="8" id="KW-0276">Fatty acid metabolism</keyword>
<organism evidence="22 23">
    <name type="scientific">Coccomyxa viridis</name>
    <dbReference type="NCBI Taxonomy" id="1274662"/>
    <lineage>
        <taxon>Eukaryota</taxon>
        <taxon>Viridiplantae</taxon>
        <taxon>Chlorophyta</taxon>
        <taxon>core chlorophytes</taxon>
        <taxon>Trebouxiophyceae</taxon>
        <taxon>Trebouxiophyceae incertae sedis</taxon>
        <taxon>Coccomyxaceae</taxon>
        <taxon>Coccomyxa</taxon>
    </lineage>
</organism>
<dbReference type="InterPro" id="IPR001227">
    <property type="entry name" value="Ac_transferase_dom_sf"/>
</dbReference>
<feature type="compositionally biased region" description="Basic and acidic residues" evidence="17">
    <location>
        <begin position="2419"/>
        <end position="2431"/>
    </location>
</feature>
<dbReference type="PANTHER" id="PTHR43775:SF7">
    <property type="entry name" value="FATTY ACID SYNTHASE"/>
    <property type="match status" value="1"/>
</dbReference>
<dbReference type="PANTHER" id="PTHR43775">
    <property type="entry name" value="FATTY ACID SYNTHASE"/>
    <property type="match status" value="1"/>
</dbReference>
<dbReference type="SMART" id="SM00825">
    <property type="entry name" value="PKS_KS"/>
    <property type="match status" value="1"/>
</dbReference>
<dbReference type="InterPro" id="IPR006162">
    <property type="entry name" value="Ppantetheine_attach_site"/>
</dbReference>
<dbReference type="InterPro" id="IPR013149">
    <property type="entry name" value="ADH-like_C"/>
</dbReference>
<keyword evidence="4" id="KW-0444">Lipid biosynthesis</keyword>
<evidence type="ECO:0000256" key="2">
    <source>
        <dbReference type="ARBA" id="ARBA00018769"/>
    </source>
</evidence>
<dbReference type="Pfam" id="PF08242">
    <property type="entry name" value="Methyltransf_12"/>
    <property type="match status" value="1"/>
</dbReference>
<dbReference type="InterPro" id="IPR057326">
    <property type="entry name" value="KR_dom"/>
</dbReference>
<keyword evidence="6" id="KW-0808">Transferase</keyword>
<dbReference type="Gene3D" id="3.40.50.150">
    <property type="entry name" value="Vaccinia Virus protein VP39"/>
    <property type="match status" value="1"/>
</dbReference>
<keyword evidence="14" id="KW-0511">Multifunctional enzyme</keyword>
<keyword evidence="23" id="KW-1185">Reference proteome</keyword>